<reference evidence="12 13" key="1">
    <citation type="submission" date="2016-10" db="EMBL/GenBank/DDBJ databases">
        <authorList>
            <person name="de Groot N.N."/>
        </authorList>
    </citation>
    <scope>NUCLEOTIDE SEQUENCE [LARGE SCALE GENOMIC DNA]</scope>
    <source>
        <strain evidence="12 13">CGMCC 1.9157</strain>
    </source>
</reference>
<dbReference type="NCBIfam" id="TIGR03356">
    <property type="entry name" value="BGL"/>
    <property type="match status" value="1"/>
</dbReference>
<dbReference type="EMBL" id="FOVR01000001">
    <property type="protein sequence ID" value="SFN58132.1"/>
    <property type="molecule type" value="Genomic_DNA"/>
</dbReference>
<organism evidence="12 13">
    <name type="scientific">Cohaesibacter marisflavi</name>
    <dbReference type="NCBI Taxonomy" id="655353"/>
    <lineage>
        <taxon>Bacteria</taxon>
        <taxon>Pseudomonadati</taxon>
        <taxon>Pseudomonadota</taxon>
        <taxon>Alphaproteobacteria</taxon>
        <taxon>Hyphomicrobiales</taxon>
        <taxon>Cohaesibacteraceae</taxon>
    </lineage>
</organism>
<dbReference type="InterPro" id="IPR033132">
    <property type="entry name" value="GH_1_N_CS"/>
</dbReference>
<dbReference type="GO" id="GO:0005829">
    <property type="term" value="C:cytosol"/>
    <property type="evidence" value="ECO:0007669"/>
    <property type="project" value="TreeGrafter"/>
</dbReference>
<proteinExistence type="inferred from homology"/>
<dbReference type="InterPro" id="IPR017853">
    <property type="entry name" value="GH"/>
</dbReference>
<keyword evidence="5" id="KW-0136">Cellulose degradation</keyword>
<evidence type="ECO:0000256" key="8">
    <source>
        <dbReference type="ARBA" id="ARBA00023326"/>
    </source>
</evidence>
<dbReference type="Gene3D" id="3.20.20.80">
    <property type="entry name" value="Glycosidases"/>
    <property type="match status" value="1"/>
</dbReference>
<dbReference type="GO" id="GO:0030245">
    <property type="term" value="P:cellulose catabolic process"/>
    <property type="evidence" value="ECO:0007669"/>
    <property type="project" value="UniProtKB-KW"/>
</dbReference>
<feature type="binding site" evidence="10">
    <location>
        <position position="410"/>
    </location>
    <ligand>
        <name>substrate</name>
    </ligand>
</feature>
<evidence type="ECO:0000256" key="6">
    <source>
        <dbReference type="ARBA" id="ARBA00023277"/>
    </source>
</evidence>
<evidence type="ECO:0000256" key="2">
    <source>
        <dbReference type="ARBA" id="ARBA00010838"/>
    </source>
</evidence>
<keyword evidence="7 11" id="KW-0326">Glycosidase</keyword>
<keyword evidence="6" id="KW-0119">Carbohydrate metabolism</keyword>
<dbReference type="FunFam" id="3.20.20.80:FF:000004">
    <property type="entry name" value="Beta-glucosidase 6-phospho-beta-glucosidase"/>
    <property type="match status" value="1"/>
</dbReference>
<evidence type="ECO:0000256" key="11">
    <source>
        <dbReference type="RuleBase" id="RU361175"/>
    </source>
</evidence>
<feature type="binding site" evidence="10">
    <location>
        <position position="175"/>
    </location>
    <ligand>
        <name>substrate</name>
    </ligand>
</feature>
<keyword evidence="13" id="KW-1185">Reference proteome</keyword>
<dbReference type="AlphaFoldDB" id="A0A1I5A6N5"/>
<evidence type="ECO:0000313" key="13">
    <source>
        <dbReference type="Proteomes" id="UP000199236"/>
    </source>
</evidence>
<evidence type="ECO:0000256" key="5">
    <source>
        <dbReference type="ARBA" id="ARBA00023001"/>
    </source>
</evidence>
<dbReference type="PROSITE" id="PS00653">
    <property type="entry name" value="GLYCOSYL_HYDROL_F1_2"/>
    <property type="match status" value="1"/>
</dbReference>
<dbReference type="PANTHER" id="PTHR10353">
    <property type="entry name" value="GLYCOSYL HYDROLASE"/>
    <property type="match status" value="1"/>
</dbReference>
<gene>
    <name evidence="12" type="ORF">SAMN04488056_101373</name>
</gene>
<dbReference type="EC" id="3.2.1.21" evidence="3 11"/>
<evidence type="ECO:0000256" key="10">
    <source>
        <dbReference type="PIRSR" id="PIRSR617736-2"/>
    </source>
</evidence>
<evidence type="ECO:0000256" key="7">
    <source>
        <dbReference type="ARBA" id="ARBA00023295"/>
    </source>
</evidence>
<dbReference type="RefSeq" id="WP_090068258.1">
    <property type="nucleotide sequence ID" value="NZ_FOVR01000001.1"/>
</dbReference>
<dbReference type="Proteomes" id="UP000199236">
    <property type="component" value="Unassembled WGS sequence"/>
</dbReference>
<keyword evidence="4 11" id="KW-0378">Hydrolase</keyword>
<dbReference type="GO" id="GO:0008422">
    <property type="term" value="F:beta-glucosidase activity"/>
    <property type="evidence" value="ECO:0007669"/>
    <property type="project" value="UniProtKB-EC"/>
</dbReference>
<feature type="active site" description="Proton donor" evidence="9">
    <location>
        <position position="176"/>
    </location>
</feature>
<evidence type="ECO:0000256" key="3">
    <source>
        <dbReference type="ARBA" id="ARBA00012744"/>
    </source>
</evidence>
<evidence type="ECO:0000256" key="9">
    <source>
        <dbReference type="PIRSR" id="PIRSR617736-1"/>
    </source>
</evidence>
<dbReference type="SUPFAM" id="SSF51445">
    <property type="entry name" value="(Trans)glycosidases"/>
    <property type="match status" value="1"/>
</dbReference>
<evidence type="ECO:0000313" key="12">
    <source>
        <dbReference type="EMBL" id="SFN58132.1"/>
    </source>
</evidence>
<keyword evidence="8" id="KW-0624">Polysaccharide degradation</keyword>
<accession>A0A1I5A6N5</accession>
<feature type="binding site" evidence="10">
    <location>
        <begin position="417"/>
        <end position="418"/>
    </location>
    <ligand>
        <name>substrate</name>
    </ligand>
</feature>
<comment type="similarity">
    <text evidence="2 11">Belongs to the glycosyl hydrolase 1 family.</text>
</comment>
<dbReference type="InterPro" id="IPR017736">
    <property type="entry name" value="Glyco_hydro_1_beta-glucosidase"/>
</dbReference>
<name>A0A1I5A6N5_9HYPH</name>
<evidence type="ECO:0000256" key="1">
    <source>
        <dbReference type="ARBA" id="ARBA00000448"/>
    </source>
</evidence>
<feature type="binding site" evidence="10">
    <location>
        <position position="31"/>
    </location>
    <ligand>
        <name>substrate</name>
    </ligand>
</feature>
<dbReference type="OrthoDB" id="9765195at2"/>
<comment type="catalytic activity">
    <reaction evidence="1 11">
        <text>Hydrolysis of terminal, non-reducing beta-D-glucosyl residues with release of beta-D-glucose.</text>
        <dbReference type="EC" id="3.2.1.21"/>
    </reaction>
</comment>
<protein>
    <recommendedName>
        <fullName evidence="3 11">Beta-glucosidase</fullName>
        <ecNumber evidence="3 11">3.2.1.21</ecNumber>
    </recommendedName>
</protein>
<feature type="binding site" evidence="10">
    <location>
        <position position="131"/>
    </location>
    <ligand>
        <name>substrate</name>
    </ligand>
</feature>
<dbReference type="Pfam" id="PF00232">
    <property type="entry name" value="Glyco_hydro_1"/>
    <property type="match status" value="1"/>
</dbReference>
<dbReference type="InterPro" id="IPR001360">
    <property type="entry name" value="Glyco_hydro_1"/>
</dbReference>
<evidence type="ECO:0000256" key="4">
    <source>
        <dbReference type="ARBA" id="ARBA00022801"/>
    </source>
</evidence>
<feature type="binding site" evidence="10">
    <location>
        <position position="303"/>
    </location>
    <ligand>
        <name>substrate</name>
    </ligand>
</feature>
<dbReference type="STRING" id="655353.SAMN04488056_101373"/>
<dbReference type="PANTHER" id="PTHR10353:SF36">
    <property type="entry name" value="LP05116P"/>
    <property type="match status" value="1"/>
</dbReference>
<sequence length="454" mass="50991">MPALPRQPHFTVKRSDFPEDFTFGTSTSAYQIEGSAFGSCGPCHWDSFAAAPGNVVRYENGSKACDHYHRWDGDLDLMQQLGVSAYRFSTSWARILPEGRGQVNEEGLDFYDKLVDGMLERGLQPNLTLYHWELPNALSDIGGWRNRDVTDLFADYAEIVVKRLGDRLSSVVTFNEPWCVTWYSHFHGAHAPGLRDIRAVSRAAHLVPVAHGKALAALRALGQKDLGIVLNFEHVSPFDESHASKTAAKLTEGIYNRWFLGGLFKGAYPDDVLAYLEPHLPEGWQQDMESIKAPLDWLGINYYTRNLVSAGETEDDAGLPEMIGNKGPLPRTEMDWEVYPEGLGYLLNWIKDTYTGDLPLAITENGMANNDKLVNGSVDDQERIAFLDAHFKQALSAIENGVPLKAYFVWSLMDNFEWALGYDKRFGLVHVDFDSYKRTPKASYHALQAMLDKS</sequence>
<dbReference type="PRINTS" id="PR00131">
    <property type="entry name" value="GLHYDRLASE1"/>
</dbReference>
<feature type="active site" description="Nucleophile" evidence="9">
    <location>
        <position position="364"/>
    </location>
</feature>